<sequence>MGLIGQLIMQTFSKFSKYALLSASILTLTLAACQKPADKPTEPVQPAQTQDGHEHHKTDDDTMVDLSAETTEYKHWVAGQMEILLEQTQKFVALLDAGQLEEAKALYPHARMPFERSEPIAEIFGDLDPRIDNREADLEAGEVWSGFHAIEKILWTKNTTEGTKELGQQLIADIKELKDKIPTAEVTGDLMVEGAVDLLNEISSTKITGEEEIFSKTDLYDFKANIEGAQKIFEILTPKLQAKNPDLVVELTKKFQVVNDLLATHQVGQHDYKPYNELSADETKALAEAVNKLGEPLAQMGVVLQ</sequence>
<reference evidence="6 7" key="1">
    <citation type="journal article" date="2016" name="Genome Biol. Evol.">
        <title>Comparative Genomic Analyses of the Moraxella catarrhalis Serosensitive and Seroresistant Lineages Demonstrate Their Independent Evolution.</title>
        <authorList>
            <person name="Earl J.P."/>
            <person name="de Vries S.P."/>
            <person name="Ahmed A."/>
            <person name="Powell E."/>
            <person name="Schultz M.P."/>
            <person name="Hermans P.W."/>
            <person name="Hill D.J."/>
            <person name="Zhou Z."/>
            <person name="Constantinidou C.I."/>
            <person name="Hu F.Z."/>
            <person name="Bootsma H.J."/>
            <person name="Ehrlich G.D."/>
        </authorList>
    </citation>
    <scope>NUCLEOTIDE SEQUENCE [LARGE SCALE GENOMIC DNA]</scope>
    <source>
        <strain evidence="6 7">F23</strain>
    </source>
</reference>
<accession>A0AB36DLK1</accession>
<dbReference type="InterPro" id="IPR018976">
    <property type="entry name" value="Imelysin-like"/>
</dbReference>
<proteinExistence type="inferred from homology"/>
<dbReference type="PANTHER" id="PTHR39192:SF1">
    <property type="entry name" value="IRON UPTAKE SYSTEM COMPONENT EFEO"/>
    <property type="match status" value="1"/>
</dbReference>
<dbReference type="InterPro" id="IPR053377">
    <property type="entry name" value="Iron_uptake_EfeM/EfeO"/>
</dbReference>
<evidence type="ECO:0000313" key="7">
    <source>
        <dbReference type="Proteomes" id="UP000078295"/>
    </source>
</evidence>
<dbReference type="NCBIfam" id="NF041757">
    <property type="entry name" value="EfeO"/>
    <property type="match status" value="1"/>
</dbReference>
<comment type="subcellular location">
    <subcellularLocation>
        <location evidence="1">Cell envelope</location>
    </subcellularLocation>
</comment>
<comment type="similarity">
    <text evidence="2">Belongs to the EfeM/EfeO family.</text>
</comment>
<dbReference type="GO" id="GO:0030313">
    <property type="term" value="C:cell envelope"/>
    <property type="evidence" value="ECO:0007669"/>
    <property type="project" value="UniProtKB-SubCell"/>
</dbReference>
<dbReference type="PANTHER" id="PTHR39192">
    <property type="entry name" value="IRON UPTAKE SYSTEM COMPONENT EFEO"/>
    <property type="match status" value="1"/>
</dbReference>
<feature type="region of interest" description="Disordered" evidence="4">
    <location>
        <begin position="37"/>
        <end position="60"/>
    </location>
</feature>
<feature type="domain" description="Imelysin-like" evidence="5">
    <location>
        <begin position="71"/>
        <end position="300"/>
    </location>
</feature>
<evidence type="ECO:0000259" key="5">
    <source>
        <dbReference type="Pfam" id="PF09375"/>
    </source>
</evidence>
<dbReference type="Pfam" id="PF09375">
    <property type="entry name" value="Peptidase_M75"/>
    <property type="match status" value="1"/>
</dbReference>
<dbReference type="InterPro" id="IPR038352">
    <property type="entry name" value="Imelysin_sf"/>
</dbReference>
<dbReference type="AlphaFoldDB" id="A0AB36DLK1"/>
<organism evidence="6 7">
    <name type="scientific">Moraxella catarrhalis</name>
    <name type="common">Branhamella catarrhalis</name>
    <dbReference type="NCBI Taxonomy" id="480"/>
    <lineage>
        <taxon>Bacteria</taxon>
        <taxon>Pseudomonadati</taxon>
        <taxon>Pseudomonadota</taxon>
        <taxon>Gammaproteobacteria</taxon>
        <taxon>Moraxellales</taxon>
        <taxon>Moraxellaceae</taxon>
        <taxon>Moraxella</taxon>
    </lineage>
</organism>
<evidence type="ECO:0000256" key="1">
    <source>
        <dbReference type="ARBA" id="ARBA00004196"/>
    </source>
</evidence>
<dbReference type="InterPro" id="IPR050894">
    <property type="entry name" value="EfeM/EfeO_iron_uptake"/>
</dbReference>
<dbReference type="Proteomes" id="UP000078295">
    <property type="component" value="Unassembled WGS sequence"/>
</dbReference>
<dbReference type="Gene3D" id="1.20.1420.20">
    <property type="entry name" value="M75 peptidase, HXXE motif"/>
    <property type="match status" value="1"/>
</dbReference>
<name>A0AB36DLK1_MORCA</name>
<feature type="compositionally biased region" description="Basic and acidic residues" evidence="4">
    <location>
        <begin position="51"/>
        <end position="60"/>
    </location>
</feature>
<evidence type="ECO:0000256" key="3">
    <source>
        <dbReference type="ARBA" id="ARBA00022729"/>
    </source>
</evidence>
<evidence type="ECO:0000313" key="6">
    <source>
        <dbReference type="EMBL" id="OAV23094.1"/>
    </source>
</evidence>
<protein>
    <recommendedName>
        <fullName evidence="5">Imelysin-like domain-containing protein</fullName>
    </recommendedName>
</protein>
<dbReference type="CDD" id="cd14656">
    <property type="entry name" value="Imelysin-like_EfeO"/>
    <property type="match status" value="1"/>
</dbReference>
<comment type="caution">
    <text evidence="6">The sequence shown here is derived from an EMBL/GenBank/DDBJ whole genome shotgun (WGS) entry which is preliminary data.</text>
</comment>
<keyword evidence="3" id="KW-0732">Signal</keyword>
<dbReference type="EMBL" id="LXHQ01000046">
    <property type="protein sequence ID" value="OAV23094.1"/>
    <property type="molecule type" value="Genomic_DNA"/>
</dbReference>
<gene>
    <name evidence="6" type="ORF">AO370_1752</name>
</gene>
<evidence type="ECO:0000256" key="2">
    <source>
        <dbReference type="ARBA" id="ARBA00005989"/>
    </source>
</evidence>
<dbReference type="InterPro" id="IPR034981">
    <property type="entry name" value="Imelysin-like_EfeO/Algp7"/>
</dbReference>
<evidence type="ECO:0000256" key="4">
    <source>
        <dbReference type="SAM" id="MobiDB-lite"/>
    </source>
</evidence>